<name>A0A368NDR4_9EURY</name>
<gene>
    <name evidence="3" type="ORF">DU504_09135</name>
</gene>
<proteinExistence type="predicted"/>
<evidence type="ECO:0000313" key="4">
    <source>
        <dbReference type="Proteomes" id="UP000252189"/>
    </source>
</evidence>
<evidence type="ECO:0000259" key="2">
    <source>
        <dbReference type="Pfam" id="PF01970"/>
    </source>
</evidence>
<feature type="transmembrane region" description="Helical" evidence="1">
    <location>
        <begin position="47"/>
        <end position="66"/>
    </location>
</feature>
<dbReference type="InterPro" id="IPR002823">
    <property type="entry name" value="DUF112_TM"/>
</dbReference>
<organism evidence="3 4">
    <name type="scientific">Haloplanus salinus</name>
    <dbReference type="NCBI Taxonomy" id="1126245"/>
    <lineage>
        <taxon>Archaea</taxon>
        <taxon>Methanobacteriati</taxon>
        <taxon>Methanobacteriota</taxon>
        <taxon>Stenosarchaea group</taxon>
        <taxon>Halobacteria</taxon>
        <taxon>Halobacteriales</taxon>
        <taxon>Haloferacaceae</taxon>
        <taxon>Haloplanus</taxon>
    </lineage>
</organism>
<protein>
    <recommendedName>
        <fullName evidence="2">DUF112 domain-containing protein</fullName>
    </recommendedName>
</protein>
<sequence>MVVDTVASGAVPLVIQDLIAGFGNVLTPFNMFLFAIGITLGMMSGAIPGLNGTMTVVLMVPITYAMAPDSGIMMLAVIYAAAVYAGSISAILFKVPGAPEAIMTTLDGYPMNQNGQLREAISTAVFASAFGGIVGTLILIFFSPLLAEFAIQLSDPEFFAVILLGLALVSTIGAGNITKATMMMCFGLFLGVFGFDPLTGVPRFTFESNYLASGIDFIPVILGVFAFSEVLKQIQSGGSLIGGGGGEGGGSDLSQATSGSMFPPLSYFKRFGRILGVNSVMGTIIGVLPGAGATTGALFGYTFGQRLVPKSVREKFGSGVPEGVAAPETANNAAASGAFVPLLTLGIPGSATTAVILAAFILHGIRPGPSLIDQQGPLVYTIFAALLLANVAILLLNKPVVKLFLQVRHIPRELLLSLIVIFTVVGAFATRNIMADLWTMFIFGVAAYYLEKYNYSVAPMVIGLVLGPLAEPSLRRSLTKAGGDWMVFFQRPVSAVMITLAVLTFFIPLIMDSTQFGDRIREQLGLTELEQ</sequence>
<evidence type="ECO:0000313" key="3">
    <source>
        <dbReference type="EMBL" id="RCU47449.1"/>
    </source>
</evidence>
<dbReference type="PANTHER" id="PTHR35342">
    <property type="entry name" value="TRICARBOXYLIC TRANSPORT PROTEIN"/>
    <property type="match status" value="1"/>
</dbReference>
<accession>A0A368NDR4</accession>
<keyword evidence="1" id="KW-1133">Transmembrane helix</keyword>
<feature type="transmembrane region" description="Helical" evidence="1">
    <location>
        <begin position="158"/>
        <end position="177"/>
    </location>
</feature>
<feature type="transmembrane region" description="Helical" evidence="1">
    <location>
        <begin position="72"/>
        <end position="93"/>
    </location>
</feature>
<feature type="domain" description="DUF112" evidence="2">
    <location>
        <begin position="32"/>
        <end position="462"/>
    </location>
</feature>
<comment type="caution">
    <text evidence="3">The sequence shown here is derived from an EMBL/GenBank/DDBJ whole genome shotgun (WGS) entry which is preliminary data.</text>
</comment>
<reference evidence="3 4" key="1">
    <citation type="submission" date="2018-07" db="EMBL/GenBank/DDBJ databases">
        <title>Genome sequences of Haloplanus salinus JCM 18368T.</title>
        <authorList>
            <person name="Kim Y.B."/>
            <person name="Roh S.W."/>
        </authorList>
    </citation>
    <scope>NUCLEOTIDE SEQUENCE [LARGE SCALE GENOMIC DNA]</scope>
    <source>
        <strain evidence="3 4">JCM 18368</strain>
    </source>
</reference>
<feature type="transmembrane region" description="Helical" evidence="1">
    <location>
        <begin position="490"/>
        <end position="511"/>
    </location>
</feature>
<dbReference type="Pfam" id="PF01970">
    <property type="entry name" value="TctA"/>
    <property type="match status" value="1"/>
</dbReference>
<dbReference type="Proteomes" id="UP000252189">
    <property type="component" value="Unassembled WGS sequence"/>
</dbReference>
<feature type="transmembrane region" description="Helical" evidence="1">
    <location>
        <begin position="184"/>
        <end position="204"/>
    </location>
</feature>
<feature type="transmembrane region" description="Helical" evidence="1">
    <location>
        <begin position="120"/>
        <end position="146"/>
    </location>
</feature>
<feature type="transmembrane region" description="Helical" evidence="1">
    <location>
        <begin position="453"/>
        <end position="470"/>
    </location>
</feature>
<dbReference type="OrthoDB" id="199846at2157"/>
<dbReference type="RefSeq" id="WP_114449010.1">
    <property type="nucleotide sequence ID" value="NZ_QPHM01000001.1"/>
</dbReference>
<feature type="transmembrane region" description="Helical" evidence="1">
    <location>
        <begin position="345"/>
        <end position="365"/>
    </location>
</feature>
<evidence type="ECO:0000256" key="1">
    <source>
        <dbReference type="SAM" id="Phobius"/>
    </source>
</evidence>
<dbReference type="PANTHER" id="PTHR35342:SF5">
    <property type="entry name" value="TRICARBOXYLIC TRANSPORT PROTEIN"/>
    <property type="match status" value="1"/>
</dbReference>
<dbReference type="AlphaFoldDB" id="A0A368NDR4"/>
<feature type="transmembrane region" description="Helical" evidence="1">
    <location>
        <begin position="415"/>
        <end position="433"/>
    </location>
</feature>
<feature type="transmembrane region" description="Helical" evidence="1">
    <location>
        <begin position="377"/>
        <end position="395"/>
    </location>
</feature>
<keyword evidence="4" id="KW-1185">Reference proteome</keyword>
<dbReference type="EMBL" id="QPHM01000001">
    <property type="protein sequence ID" value="RCU47449.1"/>
    <property type="molecule type" value="Genomic_DNA"/>
</dbReference>
<keyword evidence="1" id="KW-0472">Membrane</keyword>
<keyword evidence="1" id="KW-0812">Transmembrane</keyword>
<feature type="transmembrane region" description="Helical" evidence="1">
    <location>
        <begin position="18"/>
        <end position="40"/>
    </location>
</feature>
<feature type="transmembrane region" description="Helical" evidence="1">
    <location>
        <begin position="275"/>
        <end position="301"/>
    </location>
</feature>